<feature type="transmembrane region" description="Helical" evidence="5">
    <location>
        <begin position="105"/>
        <end position="126"/>
    </location>
</feature>
<evidence type="ECO:0000256" key="2">
    <source>
        <dbReference type="ARBA" id="ARBA00022692"/>
    </source>
</evidence>
<feature type="transmembrane region" description="Helical" evidence="5">
    <location>
        <begin position="74"/>
        <end position="93"/>
    </location>
</feature>
<protein>
    <recommendedName>
        <fullName evidence="9">Major facilitator superfamily (MFS) profile domain-containing protein</fullName>
    </recommendedName>
</protein>
<dbReference type="PANTHER" id="PTHR24064">
    <property type="entry name" value="SOLUTE CARRIER FAMILY 22 MEMBER"/>
    <property type="match status" value="1"/>
</dbReference>
<evidence type="ECO:0000313" key="7">
    <source>
        <dbReference type="EMBL" id="CAF1326696.1"/>
    </source>
</evidence>
<gene>
    <name evidence="6" type="ORF">RFH988_LOCUS27522</name>
    <name evidence="7" type="ORF">ZHD862_LOCUS29301</name>
</gene>
<evidence type="ECO:0008006" key="9">
    <source>
        <dbReference type="Google" id="ProtNLM"/>
    </source>
</evidence>
<evidence type="ECO:0000256" key="5">
    <source>
        <dbReference type="SAM" id="Phobius"/>
    </source>
</evidence>
<dbReference type="Pfam" id="PF00083">
    <property type="entry name" value="Sugar_tr"/>
    <property type="match status" value="1"/>
</dbReference>
<evidence type="ECO:0000313" key="8">
    <source>
        <dbReference type="Proteomes" id="UP000663882"/>
    </source>
</evidence>
<evidence type="ECO:0000256" key="3">
    <source>
        <dbReference type="ARBA" id="ARBA00022989"/>
    </source>
</evidence>
<name>A0A815AHZ2_9BILA</name>
<dbReference type="InterPro" id="IPR036259">
    <property type="entry name" value="MFS_trans_sf"/>
</dbReference>
<organism evidence="6 8">
    <name type="scientific">Rotaria sordida</name>
    <dbReference type="NCBI Taxonomy" id="392033"/>
    <lineage>
        <taxon>Eukaryota</taxon>
        <taxon>Metazoa</taxon>
        <taxon>Spiralia</taxon>
        <taxon>Gnathifera</taxon>
        <taxon>Rotifera</taxon>
        <taxon>Eurotatoria</taxon>
        <taxon>Bdelloidea</taxon>
        <taxon>Philodinida</taxon>
        <taxon>Philodinidae</taxon>
        <taxon>Rotaria</taxon>
    </lineage>
</organism>
<comment type="caution">
    <text evidence="6">The sequence shown here is derived from an EMBL/GenBank/DDBJ whole genome shotgun (WGS) entry which is preliminary data.</text>
</comment>
<dbReference type="InterPro" id="IPR005828">
    <property type="entry name" value="MFS_sugar_transport-like"/>
</dbReference>
<accession>A0A815AHZ2</accession>
<dbReference type="Proteomes" id="UP000663864">
    <property type="component" value="Unassembled WGS sequence"/>
</dbReference>
<dbReference type="SUPFAM" id="SSF103473">
    <property type="entry name" value="MFS general substrate transporter"/>
    <property type="match status" value="1"/>
</dbReference>
<feature type="transmembrane region" description="Helical" evidence="5">
    <location>
        <begin position="138"/>
        <end position="160"/>
    </location>
</feature>
<keyword evidence="2 5" id="KW-0812">Transmembrane</keyword>
<feature type="transmembrane region" description="Helical" evidence="5">
    <location>
        <begin position="166"/>
        <end position="184"/>
    </location>
</feature>
<dbReference type="EMBL" id="CAJNOO010002334">
    <property type="protein sequence ID" value="CAF1258000.1"/>
    <property type="molecule type" value="Genomic_DNA"/>
</dbReference>
<evidence type="ECO:0000256" key="1">
    <source>
        <dbReference type="ARBA" id="ARBA00004141"/>
    </source>
</evidence>
<sequence length="244" mass="27903">MWLSSTSQCNDVNESICTNFVYDRSVFGRTFTEDANFVCTHAVKRTWLSTVYQIGACSTLLTGPISDKIGRRNVIQALTIGVFVFSSLTQLFLQFINMSIDAKFALLLINQLVLGMDAYNLVFLLLMELTSSTHTSFAGNLALVTFTLGEIVVTIFAYVVYDWLNLKWLITGYLTLILPYLYFIPESPYWLFSEKKYDQLEACLRKIATTNGRSDTQWLPYYIQLIQDPRIALRRVTKKTLLSL</sequence>
<proteinExistence type="predicted"/>
<dbReference type="EMBL" id="CAJNOT010002568">
    <property type="protein sequence ID" value="CAF1326696.1"/>
    <property type="molecule type" value="Genomic_DNA"/>
</dbReference>
<comment type="subcellular location">
    <subcellularLocation>
        <location evidence="1">Membrane</location>
        <topology evidence="1">Multi-pass membrane protein</topology>
    </subcellularLocation>
</comment>
<dbReference type="OrthoDB" id="2261376at2759"/>
<keyword evidence="4 5" id="KW-0472">Membrane</keyword>
<dbReference type="GO" id="GO:0022857">
    <property type="term" value="F:transmembrane transporter activity"/>
    <property type="evidence" value="ECO:0007669"/>
    <property type="project" value="InterPro"/>
</dbReference>
<evidence type="ECO:0000256" key="4">
    <source>
        <dbReference type="ARBA" id="ARBA00023136"/>
    </source>
</evidence>
<dbReference type="GO" id="GO:0016020">
    <property type="term" value="C:membrane"/>
    <property type="evidence" value="ECO:0007669"/>
    <property type="project" value="UniProtKB-SubCell"/>
</dbReference>
<evidence type="ECO:0000313" key="6">
    <source>
        <dbReference type="EMBL" id="CAF1258000.1"/>
    </source>
</evidence>
<dbReference type="Proteomes" id="UP000663882">
    <property type="component" value="Unassembled WGS sequence"/>
</dbReference>
<keyword evidence="3 5" id="KW-1133">Transmembrane helix</keyword>
<dbReference type="AlphaFoldDB" id="A0A815AHZ2"/>
<reference evidence="6" key="1">
    <citation type="submission" date="2021-02" db="EMBL/GenBank/DDBJ databases">
        <authorList>
            <person name="Nowell W R."/>
        </authorList>
    </citation>
    <scope>NUCLEOTIDE SEQUENCE</scope>
</reference>
<dbReference type="Gene3D" id="1.20.1250.20">
    <property type="entry name" value="MFS general substrate transporter like domains"/>
    <property type="match status" value="1"/>
</dbReference>